<accession>A0A2N1JC62</accession>
<keyword evidence="3" id="KW-0479">Metal-binding</keyword>
<dbReference type="GO" id="GO:0006508">
    <property type="term" value="P:proteolysis"/>
    <property type="evidence" value="ECO:0007669"/>
    <property type="project" value="TreeGrafter"/>
</dbReference>
<evidence type="ECO:0000313" key="7">
    <source>
        <dbReference type="EMBL" id="PKI84138.1"/>
    </source>
</evidence>
<proteinExistence type="inferred from homology"/>
<comment type="similarity">
    <text evidence="2">Belongs to the peptidase M24B family.</text>
</comment>
<keyword evidence="5" id="KW-0464">Manganese</keyword>
<dbReference type="Gene3D" id="3.90.230.10">
    <property type="entry name" value="Creatinase/methionine aminopeptidase superfamily"/>
    <property type="match status" value="1"/>
</dbReference>
<dbReference type="Pfam" id="PF00557">
    <property type="entry name" value="Peptidase_M24"/>
    <property type="match status" value="1"/>
</dbReference>
<dbReference type="InterPro" id="IPR000994">
    <property type="entry name" value="Pept_M24"/>
</dbReference>
<dbReference type="Pfam" id="PF05195">
    <property type="entry name" value="AMP_N"/>
    <property type="match status" value="1"/>
</dbReference>
<keyword evidence="8" id="KW-1185">Reference proteome</keyword>
<evidence type="ECO:0000256" key="2">
    <source>
        <dbReference type="ARBA" id="ARBA00008766"/>
    </source>
</evidence>
<dbReference type="GO" id="GO:0070006">
    <property type="term" value="F:metalloaminopeptidase activity"/>
    <property type="evidence" value="ECO:0007669"/>
    <property type="project" value="InterPro"/>
</dbReference>
<dbReference type="OrthoDB" id="4215474at2759"/>
<sequence>MTRLRASLLYEQEYLYLTGLQEPDCALILLKDNSPRGYKMTLFVEPNRPDREVWDGPSAGLDGAVSVFGADEALPNDPATMLTTLKAMLSSHEHVYVDLPAQMTIPRQSMRTSRFSIHDFLAPISPTGYDLFTRKTDFESVVKLLSDRRNTHSLVREMDVLRSRKSANEIRVMRHAGAISGAAMAETMRAIKPGMVESEGQAVFEYACARRGAERQAYVPVFASGRNALMIHYVRNDALMGDRDVLSVDAGCEFAGYASDITRTMPIAEDGKFTPAQRDVYEALLRTLKGCTELVAAKHGYSLAQLHRFSVQMLHTELKDLGFQISTATLERVLYPHYVGHWLGIDLHDTSTVERCTKLEEGMVLTIEPGIYIPDDPAFPKLYRGIGMRVEDDVAVGYGESIVLSADAPKEVVDIEAVSSGRIVPRMG</sequence>
<keyword evidence="4" id="KW-0378">Hydrolase</keyword>
<reference evidence="7 8" key="1">
    <citation type="submission" date="2017-10" db="EMBL/GenBank/DDBJ databases">
        <title>A novel species of cold-tolerant Malassezia isolated from bats.</title>
        <authorList>
            <person name="Lorch J.M."/>
            <person name="Palmer J.M."/>
            <person name="Vanderwolf K.J."/>
            <person name="Schmidt K.Z."/>
            <person name="Verant M.L."/>
            <person name="Weller T.J."/>
            <person name="Blehert D.S."/>
        </authorList>
    </citation>
    <scope>NUCLEOTIDE SEQUENCE [LARGE SCALE GENOMIC DNA]</scope>
    <source>
        <strain evidence="7 8">NWHC:44797-103</strain>
    </source>
</reference>
<organism evidence="7 8">
    <name type="scientific">Malassezia vespertilionis</name>
    <dbReference type="NCBI Taxonomy" id="2020962"/>
    <lineage>
        <taxon>Eukaryota</taxon>
        <taxon>Fungi</taxon>
        <taxon>Dikarya</taxon>
        <taxon>Basidiomycota</taxon>
        <taxon>Ustilaginomycotina</taxon>
        <taxon>Malasseziomycetes</taxon>
        <taxon>Malasseziales</taxon>
        <taxon>Malasseziaceae</taxon>
        <taxon>Malassezia</taxon>
    </lineage>
</organism>
<dbReference type="InterPro" id="IPR001714">
    <property type="entry name" value="Pept_M24_MAP"/>
</dbReference>
<evidence type="ECO:0000256" key="4">
    <source>
        <dbReference type="ARBA" id="ARBA00022801"/>
    </source>
</evidence>
<dbReference type="Proteomes" id="UP000232875">
    <property type="component" value="Unassembled WGS sequence"/>
</dbReference>
<dbReference type="InterPro" id="IPR001131">
    <property type="entry name" value="Peptidase_M24B_aminopep-P_CS"/>
</dbReference>
<dbReference type="InterPro" id="IPR036005">
    <property type="entry name" value="Creatinase/aminopeptidase-like"/>
</dbReference>
<dbReference type="SUPFAM" id="SSF55920">
    <property type="entry name" value="Creatinase/aminopeptidase"/>
    <property type="match status" value="1"/>
</dbReference>
<evidence type="ECO:0000259" key="6">
    <source>
        <dbReference type="SMART" id="SM01011"/>
    </source>
</evidence>
<dbReference type="InterPro" id="IPR007865">
    <property type="entry name" value="Aminopep_P_N"/>
</dbReference>
<dbReference type="Gene3D" id="3.40.350.10">
    <property type="entry name" value="Creatinase/prolidase N-terminal domain"/>
    <property type="match status" value="1"/>
</dbReference>
<dbReference type="GO" id="GO:0005739">
    <property type="term" value="C:mitochondrion"/>
    <property type="evidence" value="ECO:0007669"/>
    <property type="project" value="TreeGrafter"/>
</dbReference>
<dbReference type="SMART" id="SM01011">
    <property type="entry name" value="AMP_N"/>
    <property type="match status" value="1"/>
</dbReference>
<dbReference type="InterPro" id="IPR029149">
    <property type="entry name" value="Creatin/AminoP/Spt16_N"/>
</dbReference>
<protein>
    <recommendedName>
        <fullName evidence="6">Aminopeptidase P N-terminal domain-containing protein</fullName>
    </recommendedName>
</protein>
<dbReference type="EMBL" id="KZ454990">
    <property type="protein sequence ID" value="PKI84138.1"/>
    <property type="molecule type" value="Genomic_DNA"/>
</dbReference>
<evidence type="ECO:0000313" key="8">
    <source>
        <dbReference type="Proteomes" id="UP000232875"/>
    </source>
</evidence>
<dbReference type="SUPFAM" id="SSF53092">
    <property type="entry name" value="Creatinase/prolidase N-terminal domain"/>
    <property type="match status" value="1"/>
</dbReference>
<dbReference type="PANTHER" id="PTHR43226:SF4">
    <property type="entry name" value="XAA-PRO AMINOPEPTIDASE 3"/>
    <property type="match status" value="1"/>
</dbReference>
<dbReference type="STRING" id="2020962.A0A2N1JC62"/>
<comment type="cofactor">
    <cofactor evidence="1">
        <name>Mn(2+)</name>
        <dbReference type="ChEBI" id="CHEBI:29035"/>
    </cofactor>
</comment>
<dbReference type="PROSITE" id="PS00491">
    <property type="entry name" value="PROLINE_PEPTIDASE"/>
    <property type="match status" value="1"/>
</dbReference>
<name>A0A2N1JC62_9BASI</name>
<feature type="domain" description="Aminopeptidase P N-terminal" evidence="6">
    <location>
        <begin position="1"/>
        <end position="106"/>
    </location>
</feature>
<evidence type="ECO:0000256" key="3">
    <source>
        <dbReference type="ARBA" id="ARBA00022723"/>
    </source>
</evidence>
<evidence type="ECO:0000256" key="5">
    <source>
        <dbReference type="ARBA" id="ARBA00023211"/>
    </source>
</evidence>
<dbReference type="InterPro" id="IPR052433">
    <property type="entry name" value="X-Pro_dipept-like"/>
</dbReference>
<gene>
    <name evidence="7" type="ORF">MVES_002006</name>
</gene>
<evidence type="ECO:0000256" key="1">
    <source>
        <dbReference type="ARBA" id="ARBA00001936"/>
    </source>
</evidence>
<dbReference type="AlphaFoldDB" id="A0A2N1JC62"/>
<dbReference type="PANTHER" id="PTHR43226">
    <property type="entry name" value="XAA-PRO AMINOPEPTIDASE 3"/>
    <property type="match status" value="1"/>
</dbReference>
<dbReference type="GO" id="GO:0030145">
    <property type="term" value="F:manganese ion binding"/>
    <property type="evidence" value="ECO:0007669"/>
    <property type="project" value="InterPro"/>
</dbReference>
<dbReference type="PRINTS" id="PR00599">
    <property type="entry name" value="MAPEPTIDASE"/>
</dbReference>